<evidence type="ECO:0000256" key="6">
    <source>
        <dbReference type="SAM" id="MobiDB-lite"/>
    </source>
</evidence>
<dbReference type="InterPro" id="IPR005998">
    <property type="entry name" value="Ribosomal_uL30_euk"/>
</dbReference>
<evidence type="ECO:0000256" key="1">
    <source>
        <dbReference type="ARBA" id="ARBA00007594"/>
    </source>
</evidence>
<dbReference type="SUPFAM" id="SSF55129">
    <property type="entry name" value="Ribosomal protein L30p/L7e"/>
    <property type="match status" value="1"/>
</dbReference>
<evidence type="ECO:0000256" key="4">
    <source>
        <dbReference type="ARBA" id="ARBA00040575"/>
    </source>
</evidence>
<dbReference type="PANTHER" id="PTHR11524:SF16">
    <property type="entry name" value="LARGE RIBOSOMAL SUBUNIT PROTEIN UL30"/>
    <property type="match status" value="1"/>
</dbReference>
<dbReference type="EMBL" id="CAIIXF020000001">
    <property type="protein sequence ID" value="CAH1772980.1"/>
    <property type="molecule type" value="Genomic_DNA"/>
</dbReference>
<comment type="caution">
    <text evidence="7">The sequence shown here is derived from an EMBL/GenBank/DDBJ whole genome shotgun (WGS) entry which is preliminary data.</text>
</comment>
<dbReference type="Gene3D" id="3.30.1390.20">
    <property type="entry name" value="Ribosomal protein L30, ferredoxin-like fold domain"/>
    <property type="match status" value="2"/>
</dbReference>
<dbReference type="GO" id="GO:0000463">
    <property type="term" value="P:maturation of LSU-rRNA from tricistronic rRNA transcript (SSU-rRNA, 5.8S rRNA, LSU-rRNA)"/>
    <property type="evidence" value="ECO:0007669"/>
    <property type="project" value="TreeGrafter"/>
</dbReference>
<dbReference type="InterPro" id="IPR016082">
    <property type="entry name" value="Ribosomal_uL30_ferredoxin-like"/>
</dbReference>
<dbReference type="AlphaFoldDB" id="A0A8J1Y1G0"/>
<evidence type="ECO:0000256" key="3">
    <source>
        <dbReference type="ARBA" id="ARBA00023274"/>
    </source>
</evidence>
<comment type="similarity">
    <text evidence="1">Belongs to the universal ribosomal protein uL30 family.</text>
</comment>
<dbReference type="InterPro" id="IPR035808">
    <property type="entry name" value="Ribosomal_uL30_euk_arc"/>
</dbReference>
<protein>
    <recommendedName>
        <fullName evidence="4">Large ribosomal subunit protein uL30</fullName>
    </recommendedName>
    <alternativeName>
        <fullName evidence="5">60S ribosomal protein L7</fullName>
    </alternativeName>
</protein>
<dbReference type="Pfam" id="PF08079">
    <property type="entry name" value="Ribosomal_L30_N"/>
    <property type="match status" value="1"/>
</dbReference>
<dbReference type="NCBIfam" id="TIGR01310">
    <property type="entry name" value="uL30_euk"/>
    <property type="match status" value="1"/>
</dbReference>
<sequence length="245" mass="28425">MADSAKKLPQVPESLLKKRKQNAESRAKRAKAAVVAKKTARAKRGEIFKRAEKYVKEYRIKERDEIRLAREARKHNNFYVPDEPKLAFVIRTRGVNGIHPKPRKVMQLFRLRQINNGVFIKLNKATINMLRLAEPYITWGYPNLKSIKELIYKRGYGKIEGRRVALTDNAVIEKKLGRFGIICIEDLIHEVFTVGPNFKQAANFLWHFKLNTPTGGWRKKNNHFNAGGDFGCREDKINALLRRMI</sequence>
<dbReference type="Pfam" id="PF00327">
    <property type="entry name" value="Ribosomal_L30"/>
    <property type="match status" value="1"/>
</dbReference>
<evidence type="ECO:0000256" key="2">
    <source>
        <dbReference type="ARBA" id="ARBA00022980"/>
    </source>
</evidence>
<reference evidence="7" key="1">
    <citation type="submission" date="2022-03" db="EMBL/GenBank/DDBJ databases">
        <authorList>
            <person name="Martin C."/>
        </authorList>
    </citation>
    <scope>NUCLEOTIDE SEQUENCE</scope>
</reference>
<dbReference type="GO" id="GO:0022625">
    <property type="term" value="C:cytosolic large ribosomal subunit"/>
    <property type="evidence" value="ECO:0007669"/>
    <property type="project" value="TreeGrafter"/>
</dbReference>
<dbReference type="Proteomes" id="UP000749559">
    <property type="component" value="Unassembled WGS sequence"/>
</dbReference>
<gene>
    <name evidence="7" type="ORF">OFUS_LOCUS642</name>
</gene>
<dbReference type="OrthoDB" id="28644at2759"/>
<dbReference type="GO" id="GO:0003723">
    <property type="term" value="F:RNA binding"/>
    <property type="evidence" value="ECO:0007669"/>
    <property type="project" value="InterPro"/>
</dbReference>
<dbReference type="PANTHER" id="PTHR11524">
    <property type="entry name" value="60S RIBOSOMAL PROTEIN L7"/>
    <property type="match status" value="1"/>
</dbReference>
<dbReference type="PROSITE" id="PS00634">
    <property type="entry name" value="RIBOSOMAL_L30"/>
    <property type="match status" value="1"/>
</dbReference>
<keyword evidence="8" id="KW-1185">Reference proteome</keyword>
<dbReference type="CDD" id="cd01657">
    <property type="entry name" value="Ribosomal_L7_archeal_euk"/>
    <property type="match status" value="1"/>
</dbReference>
<feature type="region of interest" description="Disordered" evidence="6">
    <location>
        <begin position="1"/>
        <end position="35"/>
    </location>
</feature>
<evidence type="ECO:0000256" key="5">
    <source>
        <dbReference type="ARBA" id="ARBA00041271"/>
    </source>
</evidence>
<organism evidence="7 8">
    <name type="scientific">Owenia fusiformis</name>
    <name type="common">Polychaete worm</name>
    <dbReference type="NCBI Taxonomy" id="6347"/>
    <lineage>
        <taxon>Eukaryota</taxon>
        <taxon>Metazoa</taxon>
        <taxon>Spiralia</taxon>
        <taxon>Lophotrochozoa</taxon>
        <taxon>Annelida</taxon>
        <taxon>Polychaeta</taxon>
        <taxon>Sedentaria</taxon>
        <taxon>Canalipalpata</taxon>
        <taxon>Sabellida</taxon>
        <taxon>Oweniida</taxon>
        <taxon>Oweniidae</taxon>
        <taxon>Owenia</taxon>
    </lineage>
</organism>
<keyword evidence="3" id="KW-0687">Ribonucleoprotein</keyword>
<evidence type="ECO:0000313" key="7">
    <source>
        <dbReference type="EMBL" id="CAH1772980.1"/>
    </source>
</evidence>
<keyword evidence="2" id="KW-0689">Ribosomal protein</keyword>
<dbReference type="InterPro" id="IPR039699">
    <property type="entry name" value="Ribosomal_uL30"/>
</dbReference>
<dbReference type="InterPro" id="IPR012988">
    <property type="entry name" value="Ribosomal_uL30_N_euk"/>
</dbReference>
<accession>A0A8J1Y1G0</accession>
<proteinExistence type="inferred from homology"/>
<dbReference type="InterPro" id="IPR018038">
    <property type="entry name" value="Ribosomal_uL30_CS"/>
</dbReference>
<dbReference type="FunFam" id="3.30.1390.20:FF:000003">
    <property type="entry name" value="60S ribosomal protein L7"/>
    <property type="match status" value="1"/>
</dbReference>
<evidence type="ECO:0000313" key="8">
    <source>
        <dbReference type="Proteomes" id="UP000749559"/>
    </source>
</evidence>
<dbReference type="GO" id="GO:0003735">
    <property type="term" value="F:structural constituent of ribosome"/>
    <property type="evidence" value="ECO:0007669"/>
    <property type="project" value="TreeGrafter"/>
</dbReference>
<dbReference type="FunFam" id="3.30.1390.20:FF:000002">
    <property type="entry name" value="60S ribosomal protein L7"/>
    <property type="match status" value="1"/>
</dbReference>
<dbReference type="InterPro" id="IPR036919">
    <property type="entry name" value="Ribo_uL30_ferredoxin-like_sf"/>
</dbReference>
<name>A0A8J1Y1G0_OWEFU</name>